<reference evidence="2 3" key="1">
    <citation type="submission" date="2018-12" db="EMBL/GenBank/DDBJ databases">
        <authorList>
            <consortium name="Pathogen Informatics"/>
        </authorList>
    </citation>
    <scope>NUCLEOTIDE SEQUENCE [LARGE SCALE GENOMIC DNA]</scope>
    <source>
        <strain evidence="2 3">NCTC10485</strain>
    </source>
</reference>
<evidence type="ECO:0000313" key="2">
    <source>
        <dbReference type="EMBL" id="VEG44509.1"/>
    </source>
</evidence>
<organism evidence="2 3">
    <name type="scientific">Mycolicibacterium chitae</name>
    <name type="common">Mycobacterium chitae</name>
    <dbReference type="NCBI Taxonomy" id="1792"/>
    <lineage>
        <taxon>Bacteria</taxon>
        <taxon>Bacillati</taxon>
        <taxon>Actinomycetota</taxon>
        <taxon>Actinomycetes</taxon>
        <taxon>Mycobacteriales</taxon>
        <taxon>Mycobacteriaceae</taxon>
        <taxon>Mycolicibacterium</taxon>
    </lineage>
</organism>
<dbReference type="RefSeq" id="WP_126332028.1">
    <property type="nucleotide sequence ID" value="NZ_AP022604.1"/>
</dbReference>
<dbReference type="EMBL" id="LR134355">
    <property type="protein sequence ID" value="VEG44509.1"/>
    <property type="molecule type" value="Genomic_DNA"/>
</dbReference>
<keyword evidence="1" id="KW-0732">Signal</keyword>
<name>A0A3S4THD9_MYCCI</name>
<accession>A0A3S4THD9</accession>
<evidence type="ECO:0008006" key="4">
    <source>
        <dbReference type="Google" id="ProtNLM"/>
    </source>
</evidence>
<protein>
    <recommendedName>
        <fullName evidence="4">Acid stress chaperone HdeA</fullName>
    </recommendedName>
</protein>
<dbReference type="AlphaFoldDB" id="A0A3S4THD9"/>
<proteinExistence type="predicted"/>
<dbReference type="Proteomes" id="UP000282551">
    <property type="component" value="Chromosome"/>
</dbReference>
<keyword evidence="3" id="KW-1185">Reference proteome</keyword>
<feature type="signal peptide" evidence="1">
    <location>
        <begin position="1"/>
        <end position="19"/>
    </location>
</feature>
<dbReference type="PROSITE" id="PS51257">
    <property type="entry name" value="PROKAR_LIPOPROTEIN"/>
    <property type="match status" value="1"/>
</dbReference>
<gene>
    <name evidence="2" type="ORF">NCTC10485_00188</name>
</gene>
<sequence>MPRLTRASSVALITATLLAGCSQTTPGQLARTTEPVSPDLTCSEFEILNPTDKVKVVNEIVKASPGDPSLFLVMLASVLCERAPEKPVKEVLLRLR</sequence>
<feature type="chain" id="PRO_5038971577" description="Acid stress chaperone HdeA" evidence="1">
    <location>
        <begin position="20"/>
        <end position="96"/>
    </location>
</feature>
<evidence type="ECO:0000313" key="3">
    <source>
        <dbReference type="Proteomes" id="UP000282551"/>
    </source>
</evidence>
<evidence type="ECO:0000256" key="1">
    <source>
        <dbReference type="SAM" id="SignalP"/>
    </source>
</evidence>
<dbReference type="OrthoDB" id="4733675at2"/>